<evidence type="ECO:0000313" key="3">
    <source>
        <dbReference type="EMBL" id="KTE93870.1"/>
    </source>
</evidence>
<name>A0A0W1JRE9_DESHA</name>
<dbReference type="PANTHER" id="PTHR45947">
    <property type="entry name" value="SULFOQUINOVOSYL TRANSFERASE SQD2"/>
    <property type="match status" value="1"/>
</dbReference>
<dbReference type="InterPro" id="IPR001296">
    <property type="entry name" value="Glyco_trans_1"/>
</dbReference>
<dbReference type="EMBL" id="LOCK01000001">
    <property type="protein sequence ID" value="KTE93870.1"/>
    <property type="molecule type" value="Genomic_DNA"/>
</dbReference>
<reference evidence="3 4" key="1">
    <citation type="submission" date="2015-12" db="EMBL/GenBank/DDBJ databases">
        <title>Draft Genome Sequence of Desulfitobacterium hafniense Strain DH, a Sulfate-reducing Bacterium Isolated from Paddy Soils.</title>
        <authorList>
            <person name="Bao P."/>
            <person name="Zhang X."/>
            <person name="Li G."/>
        </authorList>
    </citation>
    <scope>NUCLEOTIDE SEQUENCE [LARGE SCALE GENOMIC DNA]</scope>
    <source>
        <strain evidence="3 4">DH</strain>
    </source>
</reference>
<dbReference type="OrthoDB" id="9804196at2"/>
<evidence type="ECO:0000259" key="2">
    <source>
        <dbReference type="Pfam" id="PF13439"/>
    </source>
</evidence>
<dbReference type="InterPro" id="IPR028098">
    <property type="entry name" value="Glyco_trans_4-like_N"/>
</dbReference>
<feature type="domain" description="Glycosyl transferase family 1" evidence="1">
    <location>
        <begin position="198"/>
        <end position="348"/>
    </location>
</feature>
<evidence type="ECO:0000313" key="4">
    <source>
        <dbReference type="Proteomes" id="UP000054623"/>
    </source>
</evidence>
<accession>A0A0W1JRE9</accession>
<organism evidence="3 4">
    <name type="scientific">Desulfitobacterium hafniense</name>
    <name type="common">Desulfitobacterium frappieri</name>
    <dbReference type="NCBI Taxonomy" id="49338"/>
    <lineage>
        <taxon>Bacteria</taxon>
        <taxon>Bacillati</taxon>
        <taxon>Bacillota</taxon>
        <taxon>Clostridia</taxon>
        <taxon>Eubacteriales</taxon>
        <taxon>Desulfitobacteriaceae</taxon>
        <taxon>Desulfitobacterium</taxon>
    </lineage>
</organism>
<evidence type="ECO:0000259" key="1">
    <source>
        <dbReference type="Pfam" id="PF00534"/>
    </source>
</evidence>
<dbReference type="CDD" id="cd03812">
    <property type="entry name" value="GT4_CapH-like"/>
    <property type="match status" value="1"/>
</dbReference>
<evidence type="ECO:0008006" key="5">
    <source>
        <dbReference type="Google" id="ProtNLM"/>
    </source>
</evidence>
<dbReference type="GO" id="GO:0016757">
    <property type="term" value="F:glycosyltransferase activity"/>
    <property type="evidence" value="ECO:0007669"/>
    <property type="project" value="InterPro"/>
</dbReference>
<dbReference type="Pfam" id="PF13439">
    <property type="entry name" value="Glyco_transf_4"/>
    <property type="match status" value="1"/>
</dbReference>
<gene>
    <name evidence="3" type="ORF">AT727_02635</name>
</gene>
<proteinExistence type="predicted"/>
<dbReference type="Proteomes" id="UP000054623">
    <property type="component" value="Unassembled WGS sequence"/>
</dbReference>
<dbReference type="AlphaFoldDB" id="A0A0W1JRE9"/>
<dbReference type="InterPro" id="IPR050194">
    <property type="entry name" value="Glycosyltransferase_grp1"/>
</dbReference>
<dbReference type="SUPFAM" id="SSF53756">
    <property type="entry name" value="UDP-Glycosyltransferase/glycogen phosphorylase"/>
    <property type="match status" value="1"/>
</dbReference>
<feature type="domain" description="Glycosyltransferase subfamily 4-like N-terminal" evidence="2">
    <location>
        <begin position="28"/>
        <end position="173"/>
    </location>
</feature>
<dbReference type="RefSeq" id="WP_058490680.1">
    <property type="nucleotide sequence ID" value="NZ_LOCK01000001.1"/>
</dbReference>
<dbReference type="Pfam" id="PF00534">
    <property type="entry name" value="Glycos_transf_1"/>
    <property type="match status" value="1"/>
</dbReference>
<comment type="caution">
    <text evidence="3">The sequence shown here is derived from an EMBL/GenBank/DDBJ whole genome shotgun (WGS) entry which is preliminary data.</text>
</comment>
<protein>
    <recommendedName>
        <fullName evidence="5">Glycosyl transferase group 1</fullName>
    </recommendedName>
</protein>
<dbReference type="PANTHER" id="PTHR45947:SF3">
    <property type="entry name" value="SULFOQUINOVOSYL TRANSFERASE SQD2"/>
    <property type="match status" value="1"/>
</dbReference>
<sequence>MTDLNEINKSELNKPLRIAQIVGKMKGGGLEKTVMSYFNHIDRSKVQFDFIVDCDSTLVPDEEITRLGGRIYRIPPYQRPFRYHRELVWLLRKNKYLVVHSHINTLSVFPLWAAKRAEVPVRIAHNHSTAGKGETIRNLIKYILRPFAKVFPTHLCACSKYAGEWIYGNSATSENAFKIMPIPIDFERQRFVFNEMMREQVRRSLGITDKLVVGHVGRFVTQKNHVFLLDIFHEIHKAKPDSVLLLVGEGDLYDSIKAKAISLGLSNHVIFAGIRNDVDQLYQAMDIFLLPSLYEGYGLVSIEAQISGLPLVASEGIPKEVKMRDTTSFLPLTLPASEWAKKVLELSEGTDRKYSTTSVEEMMRESIEKAEELTGWYLELAENHR</sequence>
<dbReference type="Gene3D" id="3.40.50.2000">
    <property type="entry name" value="Glycogen Phosphorylase B"/>
    <property type="match status" value="2"/>
</dbReference>